<gene>
    <name evidence="2" type="ORF">BCV69DRAFT_248927</name>
</gene>
<dbReference type="RefSeq" id="XP_025347759.1">
    <property type="nucleotide sequence ID" value="XM_025490316.1"/>
</dbReference>
<evidence type="ECO:0000256" key="1">
    <source>
        <dbReference type="SAM" id="Phobius"/>
    </source>
</evidence>
<dbReference type="OrthoDB" id="2524788at2759"/>
<proteinExistence type="predicted"/>
<name>A0A316U5U3_9BASI</name>
<evidence type="ECO:0000313" key="3">
    <source>
        <dbReference type="Proteomes" id="UP000245942"/>
    </source>
</evidence>
<protein>
    <submittedName>
        <fullName evidence="2">Uncharacterized protein</fullName>
    </submittedName>
</protein>
<keyword evidence="1" id="KW-0472">Membrane</keyword>
<feature type="transmembrane region" description="Helical" evidence="1">
    <location>
        <begin position="82"/>
        <end position="100"/>
    </location>
</feature>
<sequence>YCCLGLQALAVAATPLYFITAARRGNFSLRGLARHNFTTPLFGGAAGYGGGYIWANTLSPTDAATTSFNYRHDQAAVRRDDYYIIGAVLGALLTPALFLGRTGLLRGALGGGLGLGGTAGLAYSLVQGQSTDAIANKGHEALNKAGAGDHQSLSGQAKGAAEEVRSKALGALGKGP</sequence>
<organism evidence="2 3">
    <name type="scientific">Pseudomicrostroma glucosiphilum</name>
    <dbReference type="NCBI Taxonomy" id="1684307"/>
    <lineage>
        <taxon>Eukaryota</taxon>
        <taxon>Fungi</taxon>
        <taxon>Dikarya</taxon>
        <taxon>Basidiomycota</taxon>
        <taxon>Ustilaginomycotina</taxon>
        <taxon>Exobasidiomycetes</taxon>
        <taxon>Microstromatales</taxon>
        <taxon>Microstromatales incertae sedis</taxon>
        <taxon>Pseudomicrostroma</taxon>
    </lineage>
</organism>
<accession>A0A316U5U3</accession>
<dbReference type="GeneID" id="37012050"/>
<keyword evidence="3" id="KW-1185">Reference proteome</keyword>
<feature type="non-terminal residue" evidence="2">
    <location>
        <position position="1"/>
    </location>
</feature>
<dbReference type="Proteomes" id="UP000245942">
    <property type="component" value="Unassembled WGS sequence"/>
</dbReference>
<dbReference type="AlphaFoldDB" id="A0A316U5U3"/>
<evidence type="ECO:0000313" key="2">
    <source>
        <dbReference type="EMBL" id="PWN20599.1"/>
    </source>
</evidence>
<reference evidence="2 3" key="1">
    <citation type="journal article" date="2018" name="Mol. Biol. Evol.">
        <title>Broad Genomic Sampling Reveals a Smut Pathogenic Ancestry of the Fungal Clade Ustilaginomycotina.</title>
        <authorList>
            <person name="Kijpornyongpan T."/>
            <person name="Mondo S.J."/>
            <person name="Barry K."/>
            <person name="Sandor L."/>
            <person name="Lee J."/>
            <person name="Lipzen A."/>
            <person name="Pangilinan J."/>
            <person name="LaButti K."/>
            <person name="Hainaut M."/>
            <person name="Henrissat B."/>
            <person name="Grigoriev I.V."/>
            <person name="Spatafora J.W."/>
            <person name="Aime M.C."/>
        </authorList>
    </citation>
    <scope>NUCLEOTIDE SEQUENCE [LARGE SCALE GENOMIC DNA]</scope>
    <source>
        <strain evidence="2 3">MCA 4718</strain>
    </source>
</reference>
<dbReference type="EMBL" id="KZ819327">
    <property type="protein sequence ID" value="PWN20599.1"/>
    <property type="molecule type" value="Genomic_DNA"/>
</dbReference>
<keyword evidence="1" id="KW-0812">Transmembrane</keyword>
<keyword evidence="1" id="KW-1133">Transmembrane helix</keyword>